<protein>
    <submittedName>
        <fullName evidence="1">Uncharacterized protein</fullName>
    </submittedName>
</protein>
<organism evidence="1 2">
    <name type="scientific">Hespellia stercorisuis DSM 15480</name>
    <dbReference type="NCBI Taxonomy" id="1121950"/>
    <lineage>
        <taxon>Bacteria</taxon>
        <taxon>Bacillati</taxon>
        <taxon>Bacillota</taxon>
        <taxon>Clostridia</taxon>
        <taxon>Lachnospirales</taxon>
        <taxon>Lachnospiraceae</taxon>
        <taxon>Hespellia</taxon>
    </lineage>
</organism>
<evidence type="ECO:0000313" key="2">
    <source>
        <dbReference type="Proteomes" id="UP000184301"/>
    </source>
</evidence>
<reference evidence="1 2" key="1">
    <citation type="submission" date="2016-11" db="EMBL/GenBank/DDBJ databases">
        <authorList>
            <person name="Jaros S."/>
            <person name="Januszkiewicz K."/>
            <person name="Wedrychowicz H."/>
        </authorList>
    </citation>
    <scope>NUCLEOTIDE SEQUENCE [LARGE SCALE GENOMIC DNA]</scope>
    <source>
        <strain evidence="1 2">DSM 15480</strain>
    </source>
</reference>
<dbReference type="AlphaFoldDB" id="A0A1M6INL7"/>
<dbReference type="OrthoDB" id="1762345at2"/>
<accession>A0A1M6INL7</accession>
<evidence type="ECO:0000313" key="1">
    <source>
        <dbReference type="EMBL" id="SHJ35990.1"/>
    </source>
</evidence>
<proteinExistence type="predicted"/>
<dbReference type="RefSeq" id="WP_073104371.1">
    <property type="nucleotide sequence ID" value="NZ_FQZY01000007.1"/>
</dbReference>
<dbReference type="SUPFAM" id="SSF82171">
    <property type="entry name" value="DPP6 N-terminal domain-like"/>
    <property type="match status" value="1"/>
</dbReference>
<dbReference type="Proteomes" id="UP000184301">
    <property type="component" value="Unassembled WGS sequence"/>
</dbReference>
<keyword evidence="2" id="KW-1185">Reference proteome</keyword>
<name>A0A1M6INL7_9FIRM</name>
<dbReference type="STRING" id="1121950.SAMN02745243_00415"/>
<dbReference type="EMBL" id="FQZY01000007">
    <property type="protein sequence ID" value="SHJ35990.1"/>
    <property type="molecule type" value="Genomic_DNA"/>
</dbReference>
<gene>
    <name evidence="1" type="ORF">SAMN02745243_00415</name>
</gene>
<sequence length="467" mass="52347">MLKGKMKIEMTDVHTGETETVLEENMVTNALANIFKPMGLDKSPAKLINGMNPYYQSVLGGLLLFDSEIEENADNVYPPSNVNLIGCASYGVQNNTTGTLRGGFNQTESELNMTDRYMKYVYDFTTSQANGTIACVCLTHKNGGYTSYGGKDAPFGSNYGLGMQVCDGHLQYVHNNYTGATTGDKYSGISIGTTEAMFLINMAEDAVYYFRIDNSTKITITKRRAYMKSVSVLENPYSKKPLMDSFELDELKTELPTNYISYNFDPADNCLYIINSAAYYLEANGTFYITKVNFSTWKVTQYTMTNTTSERINLNGMRSSYCHRGYILFRGYNNSNHIYKMEIGNSANVELLKLVNLTSITGSFAMGINGRVYIEGYGSSTYYLYVINLDTNEILKVEASRIIGGSNYPCYTPVLNEPMLWYASYGSWSTIGYFIMSNYLATINNLSEPVTKTADKTMKVTYIIQEQ</sequence>